<dbReference type="EMBL" id="JAVDXX010000001">
    <property type="protein sequence ID" value="MDR7294615.1"/>
    <property type="molecule type" value="Genomic_DNA"/>
</dbReference>
<organism evidence="1 2">
    <name type="scientific">Pseudoglutamicibacter albus</name>
    <dbReference type="NCBI Taxonomy" id="98671"/>
    <lineage>
        <taxon>Bacteria</taxon>
        <taxon>Bacillati</taxon>
        <taxon>Actinomycetota</taxon>
        <taxon>Actinomycetes</taxon>
        <taxon>Micrococcales</taxon>
        <taxon>Micrococcaceae</taxon>
        <taxon>Pseudoglutamicibacter</taxon>
    </lineage>
</organism>
<protein>
    <submittedName>
        <fullName evidence="1">Uncharacterized protein</fullName>
    </submittedName>
</protein>
<name>A0ABU1Z3L0_9MICC</name>
<evidence type="ECO:0000313" key="1">
    <source>
        <dbReference type="EMBL" id="MDR7294615.1"/>
    </source>
</evidence>
<gene>
    <name evidence="1" type="ORF">J2S67_001883</name>
</gene>
<reference evidence="1" key="1">
    <citation type="submission" date="2023-07" db="EMBL/GenBank/DDBJ databases">
        <title>Sequencing the genomes of 1000 actinobacteria strains.</title>
        <authorList>
            <person name="Klenk H.-P."/>
        </authorList>
    </citation>
    <scope>NUCLEOTIDE SEQUENCE</scope>
    <source>
        <strain evidence="1">DSM 13068</strain>
    </source>
</reference>
<comment type="caution">
    <text evidence="1">The sequence shown here is derived from an EMBL/GenBank/DDBJ whole genome shotgun (WGS) entry which is preliminary data.</text>
</comment>
<dbReference type="Proteomes" id="UP001180715">
    <property type="component" value="Unassembled WGS sequence"/>
</dbReference>
<proteinExistence type="predicted"/>
<accession>A0ABU1Z3L0</accession>
<keyword evidence="2" id="KW-1185">Reference proteome</keyword>
<sequence length="50" mass="5849">MQATTKQKIFGINKQTWHTIEFSNNKHPTSSLQLSIVRSEGRTEYQPISW</sequence>
<evidence type="ECO:0000313" key="2">
    <source>
        <dbReference type="Proteomes" id="UP001180715"/>
    </source>
</evidence>